<reference evidence="2 3" key="1">
    <citation type="submission" date="2024-06" db="EMBL/GenBank/DDBJ databases">
        <authorList>
            <person name="Steensen K."/>
            <person name="Seneca J."/>
            <person name="Bartlau N."/>
            <person name="Yu A.X."/>
            <person name="Polz M.F."/>
        </authorList>
    </citation>
    <scope>NUCLEOTIDE SEQUENCE [LARGE SCALE GENOMIC DNA]</scope>
    <source>
        <strain evidence="2 3">1F146</strain>
    </source>
</reference>
<dbReference type="Proteomes" id="UP001569151">
    <property type="component" value="Unassembled WGS sequence"/>
</dbReference>
<proteinExistence type="predicted"/>
<dbReference type="RefSeq" id="WP_371717822.1">
    <property type="nucleotide sequence ID" value="NZ_JBGOOF010000003.1"/>
</dbReference>
<comment type="caution">
    <text evidence="2">The sequence shown here is derived from an EMBL/GenBank/DDBJ whole genome shotgun (WGS) entry which is preliminary data.</text>
</comment>
<dbReference type="PANTHER" id="PTHR38013:SF1">
    <property type="entry name" value="GLYCOPROTEIN_POLYSACCHARIDE METABOLISM"/>
    <property type="match status" value="1"/>
</dbReference>
<sequence>MKKVFVLFASLVVGSVLVGCQSSPSTLTENKVDTVTGTVAYRERIALPKGALITVTLQDVSLADAPAKIIAKHRFETNGAQSPFKFDLAYHTSKIDPRHRYSVSARIEVNGKLRFITDTMYPVITDSEHTNNVDLRLVGVRH</sequence>
<name>A0ABV4ME15_9VIBR</name>
<protein>
    <submittedName>
        <fullName evidence="2">YbaY family lipoprotein</fullName>
    </submittedName>
</protein>
<organism evidence="2 3">
    <name type="scientific">Vibrio bivalvicida</name>
    <dbReference type="NCBI Taxonomy" id="1276888"/>
    <lineage>
        <taxon>Bacteria</taxon>
        <taxon>Pseudomonadati</taxon>
        <taxon>Pseudomonadota</taxon>
        <taxon>Gammaproteobacteria</taxon>
        <taxon>Vibrionales</taxon>
        <taxon>Vibrionaceae</taxon>
        <taxon>Vibrio</taxon>
        <taxon>Vibrio oreintalis group</taxon>
    </lineage>
</organism>
<dbReference type="Pfam" id="PF09619">
    <property type="entry name" value="YscW"/>
    <property type="match status" value="1"/>
</dbReference>
<dbReference type="PANTHER" id="PTHR38013">
    <property type="entry name" value="GLYCOPROTEIN/POLYSACCHARIDE METABOLISM"/>
    <property type="match status" value="1"/>
</dbReference>
<gene>
    <name evidence="2" type="ORF">ACED39_03365</name>
</gene>
<evidence type="ECO:0000256" key="1">
    <source>
        <dbReference type="SAM" id="SignalP"/>
    </source>
</evidence>
<feature type="signal peptide" evidence="1">
    <location>
        <begin position="1"/>
        <end position="18"/>
    </location>
</feature>
<dbReference type="EMBL" id="JBGOOS010000003">
    <property type="protein sequence ID" value="MEZ8207809.1"/>
    <property type="molecule type" value="Genomic_DNA"/>
</dbReference>
<keyword evidence="1" id="KW-0732">Signal</keyword>
<evidence type="ECO:0000313" key="2">
    <source>
        <dbReference type="EMBL" id="MEZ8207809.1"/>
    </source>
</evidence>
<dbReference type="InterPro" id="IPR053196">
    <property type="entry name" value="Lipoprotein_YbaY-like"/>
</dbReference>
<keyword evidence="2" id="KW-0449">Lipoprotein</keyword>
<dbReference type="PROSITE" id="PS51257">
    <property type="entry name" value="PROKAR_LIPOPROTEIN"/>
    <property type="match status" value="1"/>
</dbReference>
<evidence type="ECO:0000313" key="3">
    <source>
        <dbReference type="Proteomes" id="UP001569151"/>
    </source>
</evidence>
<accession>A0ABV4ME15</accession>
<keyword evidence="3" id="KW-1185">Reference proteome</keyword>
<feature type="chain" id="PRO_5047498451" evidence="1">
    <location>
        <begin position="19"/>
        <end position="142"/>
    </location>
</feature>
<dbReference type="InterPro" id="IPR039366">
    <property type="entry name" value="Pilotin"/>
</dbReference>